<accession>A0A5J5EX08</accession>
<dbReference type="PANTHER" id="PTHR13490:SF0">
    <property type="entry name" value="SMALL RIBOSOMAL SUBUNIT PROTEIN MS35"/>
    <property type="match status" value="1"/>
</dbReference>
<evidence type="ECO:0000313" key="2">
    <source>
        <dbReference type="EMBL" id="KAA8905348.1"/>
    </source>
</evidence>
<sequence>MLRRFRALGIGAAAARPTLALPQHAITSVSIAPQRGMAEARGPRNEFEQEELPPGWEWDDISPLAHSELERHREARHYARIAAYEMPRLARNAAPSHRPGCPIMLAKPFVPPTKAQPLRFRYTTYMGEDHPAESKVVLEFDPRDLGLTRLEQSKLIKLVGVRYHPGKKIVKMSCEMFEHQAQNKRYLSDLVDKLISEAKNMKDTFKDIPHDFRHVKFRPLIARRQVRSFPLEWVDQALQREHERAAKTGRPLAEWVDSATEELQERKRKIAERATAAIDRRAGGLLRRQASCS</sequence>
<dbReference type="GO" id="GO:0003735">
    <property type="term" value="F:structural constituent of ribosome"/>
    <property type="evidence" value="ECO:0007669"/>
    <property type="project" value="InterPro"/>
</dbReference>
<protein>
    <submittedName>
        <fullName evidence="2">Mitochondrial ribosomal subunit protein-domain-containing protein</fullName>
    </submittedName>
</protein>
<dbReference type="Pfam" id="PF10213">
    <property type="entry name" value="MRP-S28"/>
    <property type="match status" value="1"/>
</dbReference>
<dbReference type="OrthoDB" id="283424at2759"/>
<dbReference type="InterPro" id="IPR039848">
    <property type="entry name" value="Ribosomal_mS35_mt"/>
</dbReference>
<dbReference type="AlphaFoldDB" id="A0A5J5EX08"/>
<dbReference type="FunCoup" id="A0A5J5EX08">
    <property type="interactions" value="127"/>
</dbReference>
<dbReference type="InParanoid" id="A0A5J5EX08"/>
<feature type="domain" description="Small ribosomal subunit protein mS35 mitochondrial conserved" evidence="1">
    <location>
        <begin position="108"/>
        <end position="233"/>
    </location>
</feature>
<keyword evidence="3" id="KW-1185">Reference proteome</keyword>
<dbReference type="GO" id="GO:0032543">
    <property type="term" value="P:mitochondrial translation"/>
    <property type="evidence" value="ECO:0007669"/>
    <property type="project" value="InterPro"/>
</dbReference>
<dbReference type="Proteomes" id="UP000326924">
    <property type="component" value="Unassembled WGS sequence"/>
</dbReference>
<organism evidence="2 3">
    <name type="scientific">Sphaerosporella brunnea</name>
    <dbReference type="NCBI Taxonomy" id="1250544"/>
    <lineage>
        <taxon>Eukaryota</taxon>
        <taxon>Fungi</taxon>
        <taxon>Dikarya</taxon>
        <taxon>Ascomycota</taxon>
        <taxon>Pezizomycotina</taxon>
        <taxon>Pezizomycetes</taxon>
        <taxon>Pezizales</taxon>
        <taxon>Pyronemataceae</taxon>
        <taxon>Sphaerosporella</taxon>
    </lineage>
</organism>
<dbReference type="EMBL" id="VXIS01000100">
    <property type="protein sequence ID" value="KAA8905348.1"/>
    <property type="molecule type" value="Genomic_DNA"/>
</dbReference>
<comment type="caution">
    <text evidence="2">The sequence shown here is derived from an EMBL/GenBank/DDBJ whole genome shotgun (WGS) entry which is preliminary data.</text>
</comment>
<dbReference type="InterPro" id="IPR019349">
    <property type="entry name" value="Ribosomal_mS35_mit"/>
</dbReference>
<dbReference type="GO" id="GO:0005763">
    <property type="term" value="C:mitochondrial small ribosomal subunit"/>
    <property type="evidence" value="ECO:0007669"/>
    <property type="project" value="TreeGrafter"/>
</dbReference>
<name>A0A5J5EX08_9PEZI</name>
<reference evidence="2 3" key="1">
    <citation type="submission" date="2019-09" db="EMBL/GenBank/DDBJ databases">
        <title>Draft genome of the ectomycorrhizal ascomycete Sphaerosporella brunnea.</title>
        <authorList>
            <consortium name="DOE Joint Genome Institute"/>
            <person name="Benucci G.M."/>
            <person name="Marozzi G."/>
            <person name="Antonielli L."/>
            <person name="Sanchez S."/>
            <person name="Marco P."/>
            <person name="Wang X."/>
            <person name="Falini L.B."/>
            <person name="Barry K."/>
            <person name="Haridas S."/>
            <person name="Lipzen A."/>
            <person name="Labutti K."/>
            <person name="Grigoriev I.V."/>
            <person name="Murat C."/>
            <person name="Martin F."/>
            <person name="Albertini E."/>
            <person name="Donnini D."/>
            <person name="Bonito G."/>
        </authorList>
    </citation>
    <scope>NUCLEOTIDE SEQUENCE [LARGE SCALE GENOMIC DNA]</scope>
    <source>
        <strain evidence="2 3">Sb_GMNB300</strain>
    </source>
</reference>
<gene>
    <name evidence="2" type="ORF">FN846DRAFT_890557</name>
</gene>
<evidence type="ECO:0000313" key="3">
    <source>
        <dbReference type="Proteomes" id="UP000326924"/>
    </source>
</evidence>
<dbReference type="PANTHER" id="PTHR13490">
    <property type="entry name" value="MITOCHONDRIAL 28S RIBOSOMAL PROTEIN S28"/>
    <property type="match status" value="1"/>
</dbReference>
<proteinExistence type="predicted"/>
<evidence type="ECO:0000259" key="1">
    <source>
        <dbReference type="Pfam" id="PF10213"/>
    </source>
</evidence>